<dbReference type="InterPro" id="IPR000198">
    <property type="entry name" value="RhoGAP_dom"/>
</dbReference>
<dbReference type="CDD" id="cd00159">
    <property type="entry name" value="RhoGAP"/>
    <property type="match status" value="1"/>
</dbReference>
<gene>
    <name evidence="2" type="ORF">MHBO_003146</name>
</gene>
<dbReference type="PANTHER" id="PTHR45808">
    <property type="entry name" value="RHO GTPASE-ACTIVATING PROTEIN 68F"/>
    <property type="match status" value="1"/>
</dbReference>
<accession>A0ABV2APM2</accession>
<dbReference type="EMBL" id="JBDODL010001559">
    <property type="protein sequence ID" value="MES1921619.1"/>
    <property type="molecule type" value="Genomic_DNA"/>
</dbReference>
<protein>
    <recommendedName>
        <fullName evidence="1">Rho-GAP domain-containing protein</fullName>
    </recommendedName>
</protein>
<comment type="caution">
    <text evidence="2">The sequence shown here is derived from an EMBL/GenBank/DDBJ whole genome shotgun (WGS) entry which is preliminary data.</text>
</comment>
<dbReference type="SMART" id="SM00324">
    <property type="entry name" value="RhoGAP"/>
    <property type="match status" value="1"/>
</dbReference>
<sequence>SENRKSKDFIKIGKLNLAKISQSHLFDEIVSTQIITKNSKSIQIDSNEKSSEDYINSKSIQDFEKLKRIFIQKNCHKTEGIFRKSPNLQKLERILRDIKKGNISIQNFDSPHLVASSIKIWLNSIAFKDRKKQFRQFIRRQLPKNFKLFGNLDSEFIDVDHFYVNFEKIISSIGFERKHVLVSLLELLNAVKCNKKLNKMDSKSLGILFAPVFFSFEDLAGKKNKIPTAIKITENFIENYPFFPKMGHLEKKDQIFSNIQKNKVSKLKMKFEKM</sequence>
<dbReference type="PANTHER" id="PTHR45808:SF2">
    <property type="entry name" value="RHO GTPASE-ACTIVATING PROTEIN 68F"/>
    <property type="match status" value="1"/>
</dbReference>
<dbReference type="Pfam" id="PF00620">
    <property type="entry name" value="RhoGAP"/>
    <property type="match status" value="1"/>
</dbReference>
<keyword evidence="3" id="KW-1185">Reference proteome</keyword>
<dbReference type="Proteomes" id="UP001439008">
    <property type="component" value="Unassembled WGS sequence"/>
</dbReference>
<feature type="non-terminal residue" evidence="2">
    <location>
        <position position="1"/>
    </location>
</feature>
<evidence type="ECO:0000313" key="2">
    <source>
        <dbReference type="EMBL" id="MES1921619.1"/>
    </source>
</evidence>
<reference evidence="2 3" key="1">
    <citation type="journal article" date="2024" name="BMC Biol.">
        <title>Comparative genomics of Ascetosporea gives new insight into the evolutionary basis for animal parasitism in Rhizaria.</title>
        <authorList>
            <person name="Hiltunen Thoren M."/>
            <person name="Onut-Brannstrom I."/>
            <person name="Alfjorden A."/>
            <person name="Peckova H."/>
            <person name="Swords F."/>
            <person name="Hooper C."/>
            <person name="Holzer A.S."/>
            <person name="Bass D."/>
            <person name="Burki F."/>
        </authorList>
    </citation>
    <scope>NUCLEOTIDE SEQUENCE [LARGE SCALE GENOMIC DNA]</scope>
    <source>
        <strain evidence="2">20-A016</strain>
    </source>
</reference>
<name>A0ABV2APM2_9EUKA</name>
<dbReference type="PROSITE" id="PS50238">
    <property type="entry name" value="RHOGAP"/>
    <property type="match status" value="1"/>
</dbReference>
<evidence type="ECO:0000259" key="1">
    <source>
        <dbReference type="PROSITE" id="PS50238"/>
    </source>
</evidence>
<feature type="domain" description="Rho-GAP" evidence="1">
    <location>
        <begin position="42"/>
        <end position="244"/>
    </location>
</feature>
<proteinExistence type="predicted"/>
<evidence type="ECO:0000313" key="3">
    <source>
        <dbReference type="Proteomes" id="UP001439008"/>
    </source>
</evidence>
<dbReference type="InterPro" id="IPR008936">
    <property type="entry name" value="Rho_GTPase_activation_prot"/>
</dbReference>
<dbReference type="SUPFAM" id="SSF48350">
    <property type="entry name" value="GTPase activation domain, GAP"/>
    <property type="match status" value="1"/>
</dbReference>
<dbReference type="Gene3D" id="1.10.555.10">
    <property type="entry name" value="Rho GTPase activation protein"/>
    <property type="match status" value="1"/>
</dbReference>
<organism evidence="2 3">
    <name type="scientific">Bonamia ostreae</name>
    <dbReference type="NCBI Taxonomy" id="126728"/>
    <lineage>
        <taxon>Eukaryota</taxon>
        <taxon>Sar</taxon>
        <taxon>Rhizaria</taxon>
        <taxon>Endomyxa</taxon>
        <taxon>Ascetosporea</taxon>
        <taxon>Haplosporida</taxon>
        <taxon>Bonamia</taxon>
    </lineage>
</organism>